<name>A0A9P0AC36_BEMTA</name>
<protein>
    <submittedName>
        <fullName evidence="2">Uncharacterized protein</fullName>
    </submittedName>
</protein>
<evidence type="ECO:0000313" key="2">
    <source>
        <dbReference type="EMBL" id="CAH0391171.1"/>
    </source>
</evidence>
<dbReference type="PRINTS" id="PR00396">
    <property type="entry name" value="SHIGARICIN"/>
</dbReference>
<dbReference type="PANTHER" id="PTHR33453:SF34">
    <property type="entry name" value="RIBOSOME-INACTIVATING PROTEIN"/>
    <property type="match status" value="1"/>
</dbReference>
<evidence type="ECO:0000313" key="3">
    <source>
        <dbReference type="Proteomes" id="UP001152759"/>
    </source>
</evidence>
<dbReference type="Proteomes" id="UP001152759">
    <property type="component" value="Chromosome 6"/>
</dbReference>
<dbReference type="InterPro" id="IPR001574">
    <property type="entry name" value="Ribosome_inactivat_prot"/>
</dbReference>
<evidence type="ECO:0000256" key="1">
    <source>
        <dbReference type="SAM" id="SignalP"/>
    </source>
</evidence>
<dbReference type="InterPro" id="IPR016138">
    <property type="entry name" value="Ribosome_inactivat_prot_sub1"/>
</dbReference>
<dbReference type="PROSITE" id="PS51257">
    <property type="entry name" value="PROKAR_LIPOPROTEIN"/>
    <property type="match status" value="1"/>
</dbReference>
<proteinExistence type="predicted"/>
<dbReference type="Gene3D" id="3.40.420.10">
    <property type="entry name" value="Ricin (A subunit), domain 1"/>
    <property type="match status" value="1"/>
</dbReference>
<organism evidence="2 3">
    <name type="scientific">Bemisia tabaci</name>
    <name type="common">Sweetpotato whitefly</name>
    <name type="synonym">Aleurodes tabaci</name>
    <dbReference type="NCBI Taxonomy" id="7038"/>
    <lineage>
        <taxon>Eukaryota</taxon>
        <taxon>Metazoa</taxon>
        <taxon>Ecdysozoa</taxon>
        <taxon>Arthropoda</taxon>
        <taxon>Hexapoda</taxon>
        <taxon>Insecta</taxon>
        <taxon>Pterygota</taxon>
        <taxon>Neoptera</taxon>
        <taxon>Paraneoptera</taxon>
        <taxon>Hemiptera</taxon>
        <taxon>Sternorrhyncha</taxon>
        <taxon>Aleyrodoidea</taxon>
        <taxon>Aleyrodidae</taxon>
        <taxon>Aleyrodinae</taxon>
        <taxon>Bemisia</taxon>
    </lineage>
</organism>
<gene>
    <name evidence="2" type="ORF">BEMITA_LOCUS9818</name>
</gene>
<dbReference type="EMBL" id="OU963867">
    <property type="protein sequence ID" value="CAH0391171.1"/>
    <property type="molecule type" value="Genomic_DNA"/>
</dbReference>
<dbReference type="InterPro" id="IPR036041">
    <property type="entry name" value="Ribosome-inact_prot_sf"/>
</dbReference>
<dbReference type="InterPro" id="IPR017989">
    <property type="entry name" value="Ribosome_inactivat_1/2"/>
</dbReference>
<keyword evidence="1" id="KW-0732">Signal</keyword>
<reference evidence="2" key="1">
    <citation type="submission" date="2021-12" db="EMBL/GenBank/DDBJ databases">
        <authorList>
            <person name="King R."/>
        </authorList>
    </citation>
    <scope>NUCLEOTIDE SEQUENCE</scope>
</reference>
<accession>A0A9P0AC36</accession>
<dbReference type="InterPro" id="IPR016139">
    <property type="entry name" value="Ribosome_inactivat_prot_sub2"/>
</dbReference>
<dbReference type="Gene3D" id="4.10.470.10">
    <property type="entry name" value="Ricin (A Subunit), domain 2"/>
    <property type="match status" value="1"/>
</dbReference>
<dbReference type="GO" id="GO:0030598">
    <property type="term" value="F:rRNA N-glycosylase activity"/>
    <property type="evidence" value="ECO:0007669"/>
    <property type="project" value="InterPro"/>
</dbReference>
<dbReference type="AlphaFoldDB" id="A0A9P0AC36"/>
<feature type="chain" id="PRO_5040357305" evidence="1">
    <location>
        <begin position="25"/>
        <end position="270"/>
    </location>
</feature>
<feature type="signal peptide" evidence="1">
    <location>
        <begin position="1"/>
        <end position="24"/>
    </location>
</feature>
<sequence length="270" mass="29876">MVGRGLSALSWCLVFGSVFLGGCAVKVVDFRVDDYYRSVQKLRDSVRCDAVTRSRPKEHASFPRLCDAKSLKSDDKFVQVKFDLGQNKVVTFAVYAANLYVLGFKSKTTAYLLDEAPEFGLPTTFFAGATARKTIGSGRYVKLAQASNKTPKEKIQLGIEPLRTAVRQLADNPEDTAVRARSLIVCIQALSEAARFGHIEERIAFKLDYPDAKTNYLEINWSKISEAVQAANPQTGALKSTYTVDYTQEQLKTVGDIVDKLGNIKMLLKA</sequence>
<keyword evidence="3" id="KW-1185">Reference proteome</keyword>
<dbReference type="Pfam" id="PF00161">
    <property type="entry name" value="RIP"/>
    <property type="match status" value="1"/>
</dbReference>
<dbReference type="GO" id="GO:0017148">
    <property type="term" value="P:negative regulation of translation"/>
    <property type="evidence" value="ECO:0007669"/>
    <property type="project" value="InterPro"/>
</dbReference>
<dbReference type="SUPFAM" id="SSF56371">
    <property type="entry name" value="Ribosome inactivating proteins (RIP)"/>
    <property type="match status" value="1"/>
</dbReference>
<dbReference type="PANTHER" id="PTHR33453">
    <property type="match status" value="1"/>
</dbReference>